<dbReference type="RefSeq" id="WP_285981886.1">
    <property type="nucleotide sequence ID" value="NZ_JASVDS010000002.1"/>
</dbReference>
<comment type="caution">
    <text evidence="1">The sequence shown here is derived from an EMBL/GenBank/DDBJ whole genome shotgun (WGS) entry which is preliminary data.</text>
</comment>
<dbReference type="EMBL" id="JASVDS010000002">
    <property type="protein sequence ID" value="MDL5031771.1"/>
    <property type="molecule type" value="Genomic_DNA"/>
</dbReference>
<keyword evidence="2" id="KW-1185">Reference proteome</keyword>
<sequence length="159" mass="16239">MSRRWLLLIVLLPWSALAAVLGGLRIPVALESSVYQSGLAADGQGVVALRVPVAEAGGVAVGDLARVAGVEGGSLRKVGEGRVIHRGAVRRGSGGHTACDGLAEGQAPGDAQCVVIALMAGRGPGDPSGCAGHPPWSKLRVEMPGQAMNVLDLLKRKLR</sequence>
<reference evidence="1 2" key="1">
    <citation type="submission" date="2023-06" db="EMBL/GenBank/DDBJ databases">
        <title>Pelomonas sp. APW6 16S ribosomal RNA gene genome sequencing and assembly.</title>
        <authorList>
            <person name="Woo H."/>
        </authorList>
    </citation>
    <scope>NUCLEOTIDE SEQUENCE [LARGE SCALE GENOMIC DNA]</scope>
    <source>
        <strain evidence="1 2">APW6</strain>
    </source>
</reference>
<evidence type="ECO:0000313" key="1">
    <source>
        <dbReference type="EMBL" id="MDL5031771.1"/>
    </source>
</evidence>
<dbReference type="Proteomes" id="UP001238603">
    <property type="component" value="Unassembled WGS sequence"/>
</dbReference>
<accession>A0ABT7LFY8</accession>
<gene>
    <name evidence="1" type="ORF">QRD43_07605</name>
</gene>
<protein>
    <submittedName>
        <fullName evidence="1">Uncharacterized protein</fullName>
    </submittedName>
</protein>
<proteinExistence type="predicted"/>
<organism evidence="1 2">
    <name type="scientific">Roseateles subflavus</name>
    <dbReference type="NCBI Taxonomy" id="3053353"/>
    <lineage>
        <taxon>Bacteria</taxon>
        <taxon>Pseudomonadati</taxon>
        <taxon>Pseudomonadota</taxon>
        <taxon>Betaproteobacteria</taxon>
        <taxon>Burkholderiales</taxon>
        <taxon>Sphaerotilaceae</taxon>
        <taxon>Roseateles</taxon>
    </lineage>
</organism>
<name>A0ABT7LFY8_9BURK</name>
<evidence type="ECO:0000313" key="2">
    <source>
        <dbReference type="Proteomes" id="UP001238603"/>
    </source>
</evidence>